<gene>
    <name evidence="1" type="ORF">J2X78_000105</name>
</gene>
<proteinExistence type="predicted"/>
<reference evidence="1" key="1">
    <citation type="submission" date="2023-07" db="EMBL/GenBank/DDBJ databases">
        <title>Sorghum-associated microbial communities from plants grown in Nebraska, USA.</title>
        <authorList>
            <person name="Schachtman D."/>
        </authorList>
    </citation>
    <scope>NUCLEOTIDE SEQUENCE</scope>
    <source>
        <strain evidence="1">2697</strain>
    </source>
</reference>
<keyword evidence="2" id="KW-1185">Reference proteome</keyword>
<evidence type="ECO:0000313" key="1">
    <source>
        <dbReference type="EMBL" id="MDR6781553.1"/>
    </source>
</evidence>
<dbReference type="Proteomes" id="UP001246858">
    <property type="component" value="Unassembled WGS sequence"/>
</dbReference>
<evidence type="ECO:0000313" key="2">
    <source>
        <dbReference type="Proteomes" id="UP001246858"/>
    </source>
</evidence>
<comment type="caution">
    <text evidence="1">The sequence shown here is derived from an EMBL/GenBank/DDBJ whole genome shotgun (WGS) entry which is preliminary data.</text>
</comment>
<organism evidence="1 2">
    <name type="scientific">Pedobacter africanus</name>
    <dbReference type="NCBI Taxonomy" id="151894"/>
    <lineage>
        <taxon>Bacteria</taxon>
        <taxon>Pseudomonadati</taxon>
        <taxon>Bacteroidota</taxon>
        <taxon>Sphingobacteriia</taxon>
        <taxon>Sphingobacteriales</taxon>
        <taxon>Sphingobacteriaceae</taxon>
        <taxon>Pedobacter</taxon>
    </lineage>
</organism>
<name>A0ACC6KQV7_9SPHI</name>
<dbReference type="EMBL" id="JAVDTF010000001">
    <property type="protein sequence ID" value="MDR6781553.1"/>
    <property type="molecule type" value="Genomic_DNA"/>
</dbReference>
<protein>
    <submittedName>
        <fullName evidence="1">Uncharacterized protein</fullName>
    </submittedName>
</protein>
<accession>A0ACC6KQV7</accession>
<sequence>MKTYNEWDWEISMLFDRNPNGCERCCHCVHPAGDCGCADCQKRHAYRTYYSPVLGKFQEYRLN</sequence>